<proteinExistence type="predicted"/>
<dbReference type="EMBL" id="JAPDGR010000355">
    <property type="protein sequence ID" value="KAJ2991103.1"/>
    <property type="molecule type" value="Genomic_DNA"/>
</dbReference>
<name>A0ACC1PFI4_9PEZI</name>
<organism evidence="1 2">
    <name type="scientific">Xylaria curta</name>
    <dbReference type="NCBI Taxonomy" id="42375"/>
    <lineage>
        <taxon>Eukaryota</taxon>
        <taxon>Fungi</taxon>
        <taxon>Dikarya</taxon>
        <taxon>Ascomycota</taxon>
        <taxon>Pezizomycotina</taxon>
        <taxon>Sordariomycetes</taxon>
        <taxon>Xylariomycetidae</taxon>
        <taxon>Xylariales</taxon>
        <taxon>Xylariaceae</taxon>
        <taxon>Xylaria</taxon>
    </lineage>
</organism>
<evidence type="ECO:0000313" key="1">
    <source>
        <dbReference type="EMBL" id="KAJ2991103.1"/>
    </source>
</evidence>
<gene>
    <name evidence="1" type="ORF">NUW58_g2645</name>
</gene>
<dbReference type="Proteomes" id="UP001143856">
    <property type="component" value="Unassembled WGS sequence"/>
</dbReference>
<protein>
    <submittedName>
        <fullName evidence="1">Uncharacterized protein</fullName>
    </submittedName>
</protein>
<accession>A0ACC1PFI4</accession>
<keyword evidence="2" id="KW-1185">Reference proteome</keyword>
<reference evidence="1" key="1">
    <citation type="submission" date="2022-10" db="EMBL/GenBank/DDBJ databases">
        <title>Genome Sequence of Xylaria curta.</title>
        <authorList>
            <person name="Buettner E."/>
        </authorList>
    </citation>
    <scope>NUCLEOTIDE SEQUENCE</scope>
    <source>
        <strain evidence="1">Babe10</strain>
    </source>
</reference>
<comment type="caution">
    <text evidence="1">The sequence shown here is derived from an EMBL/GenBank/DDBJ whole genome shotgun (WGS) entry which is preliminary data.</text>
</comment>
<sequence>MFSKLKSAVDRTLAEERARHRTLTEQRTNTNDDESAALLPKEATQKSSQGGSAHPDPAVYEAVIRPEDTADGSSTRTSFTLGGNATEGLGSNVSENEKSAQGQDGNTNKAASPAVSQNSELSPQVLSKLKRLEKLEASYHEVLRSYRIAYSQIKNFERALQENTPVGTIKDPAALIEYIHQFDVKSKLAFQELTRISTERDDLLKKTELNEITLTTLSNEIAALTQKAEAAVDEVDEARGGKALEGDKEEDMFSYDDELAEKIDRIKSLELQVDTLAKALENIKHKPNQSEDDSTVREPPQLELDDRDAKVKILEEQLQEAVASKEKAESILAANHAEMESLREELKSAKTRSENLFSTNSQMSKEISALTSQLETLKQADTTKRQPTSSKSKNKKKKKGSAYDESSEHSAPSHLEGSDVETLRVENARLKDQVSSQETQLSKLSKQKKSDEERQEEIADLQENLLTIGQEYVDAKKRIKEVENEKESLQVEAKALKSRISELEEKLASREVEYESKRKDNDELNIQLQTKTSDLGAVQKLAQDRFKENTNLRDIMTKLQGELKSLRQESTTLKATQEELASKQKELRTLEKREKELKNEASRIQHLASDRQSEIKGLNDRLSAERGSNMKLEDDKRSLRAEVRRFRTENAEAVAKAEKTGMDLEAARSELSKLRPKVKELESEVINLQKDNNLAKEDVNLKQKQYQGAHSLLESMRAQNKELQTQLKEAQSQAESLQEEVAEVQKHLAERTREAETMRRRLKEENEKADKRVHDMRAQMEAAIEDRDRIEDESATLGRRRAREAEELKNKARELDREVKALKTERDDLEAHERQWRQRREELEQIEEKATAETEDMRSTISSLRSALDASEQQVRDTEKQKANLRKLMEDAQNRFERTYKELKSVQSKLNPDYGADAMRNRGSSAGAADLTYLKTVFMQFLETEDVKVRSQLVPVLLKVLGFDK</sequence>
<evidence type="ECO:0000313" key="2">
    <source>
        <dbReference type="Proteomes" id="UP001143856"/>
    </source>
</evidence>